<evidence type="ECO:0000313" key="5">
    <source>
        <dbReference type="Proteomes" id="UP000525298"/>
    </source>
</evidence>
<proteinExistence type="predicted"/>
<dbReference type="AlphaFoldDB" id="A0A7W0C9Y3"/>
<comment type="cofactor">
    <cofactor evidence="1">
        <name>pyridoxal 5'-phosphate</name>
        <dbReference type="ChEBI" id="CHEBI:597326"/>
    </cofactor>
</comment>
<dbReference type="EC" id="4.1.1.20" evidence="4"/>
<dbReference type="RefSeq" id="WP_181551523.1">
    <property type="nucleotide sequence ID" value="NZ_JACDUS010000005.1"/>
</dbReference>
<name>A0A7W0C9Y3_9BACT</name>
<sequence>MRGFKQIIQNIIENPGIFETPCYVYIVEEVIKNYTDLKECLGTDLIGSFKANSCVELLTRCNHVMGNGVEVASLKELNDVIGTSGEIFLNNPSCGQREIRAALASKATIVADNLQQIEKLSEFMSKTEIKPIILRLNNSLLNQFSSRDVAFRPDHFGMDWETICKAIRMIHELGLGLRGLHIFNGSYSFREKAELSLLPIRKIISEVETRYGDAISLVNLGGGFSEKWRDEGIDFTSYRKHLSRLPSHIDFVHEAGRGVFGSAGYYLTRMLNDKKIDGKAFGICDGGITHNFLLAKTENVFKRYKTPRIHSAVSETKLLSDEMLLVGPSCSKDDIFGLIPAGNPKPGKGDYFIFDYCGAYNYSYSVSRFLSLPDAKQYII</sequence>
<comment type="caution">
    <text evidence="4">The sequence shown here is derived from an EMBL/GenBank/DDBJ whole genome shotgun (WGS) entry which is preliminary data.</text>
</comment>
<dbReference type="Gene3D" id="3.20.20.10">
    <property type="entry name" value="Alanine racemase"/>
    <property type="match status" value="1"/>
</dbReference>
<dbReference type="EMBL" id="JACDUS010000005">
    <property type="protein sequence ID" value="MBA2881880.1"/>
    <property type="molecule type" value="Genomic_DNA"/>
</dbReference>
<dbReference type="Pfam" id="PF02784">
    <property type="entry name" value="Orn_Arg_deC_N"/>
    <property type="match status" value="1"/>
</dbReference>
<dbReference type="PANTHER" id="PTHR43727">
    <property type="entry name" value="DIAMINOPIMELATE DECARBOXYLASE"/>
    <property type="match status" value="1"/>
</dbReference>
<evidence type="ECO:0000313" key="4">
    <source>
        <dbReference type="EMBL" id="MBA2881880.1"/>
    </source>
</evidence>
<dbReference type="Proteomes" id="UP000525298">
    <property type="component" value="Unassembled WGS sequence"/>
</dbReference>
<dbReference type="InterPro" id="IPR009006">
    <property type="entry name" value="Ala_racemase/Decarboxylase_C"/>
</dbReference>
<dbReference type="SUPFAM" id="SSF50621">
    <property type="entry name" value="Alanine racemase C-terminal domain-like"/>
    <property type="match status" value="1"/>
</dbReference>
<evidence type="ECO:0000256" key="1">
    <source>
        <dbReference type="ARBA" id="ARBA00001933"/>
    </source>
</evidence>
<evidence type="ECO:0000256" key="2">
    <source>
        <dbReference type="ARBA" id="ARBA00022898"/>
    </source>
</evidence>
<gene>
    <name evidence="4" type="ORF">HNR65_002211</name>
</gene>
<reference evidence="4 5" key="1">
    <citation type="submission" date="2020-07" db="EMBL/GenBank/DDBJ databases">
        <title>Genomic Encyclopedia of Type Strains, Phase IV (KMG-IV): sequencing the most valuable type-strain genomes for metagenomic binning, comparative biology and taxonomic classification.</title>
        <authorList>
            <person name="Goeker M."/>
        </authorList>
    </citation>
    <scope>NUCLEOTIDE SEQUENCE [LARGE SCALE GENOMIC DNA]</scope>
    <source>
        <strain evidence="4 5">DSM 17721</strain>
    </source>
</reference>
<dbReference type="SUPFAM" id="SSF51419">
    <property type="entry name" value="PLP-binding barrel"/>
    <property type="match status" value="1"/>
</dbReference>
<feature type="domain" description="Orn/DAP/Arg decarboxylase 2 N-terminal" evidence="3">
    <location>
        <begin position="29"/>
        <end position="243"/>
    </location>
</feature>
<dbReference type="PANTHER" id="PTHR43727:SF2">
    <property type="entry name" value="GROUP IV DECARBOXYLASE"/>
    <property type="match status" value="1"/>
</dbReference>
<evidence type="ECO:0000259" key="3">
    <source>
        <dbReference type="Pfam" id="PF02784"/>
    </source>
</evidence>
<keyword evidence="4" id="KW-0456">Lyase</keyword>
<dbReference type="GO" id="GO:0009089">
    <property type="term" value="P:lysine biosynthetic process via diaminopimelate"/>
    <property type="evidence" value="ECO:0007669"/>
    <property type="project" value="TreeGrafter"/>
</dbReference>
<dbReference type="InterPro" id="IPR029066">
    <property type="entry name" value="PLP-binding_barrel"/>
</dbReference>
<dbReference type="InterPro" id="IPR022644">
    <property type="entry name" value="De-COase2_N"/>
</dbReference>
<accession>A0A7W0C9Y3</accession>
<protein>
    <submittedName>
        <fullName evidence="4">Diaminopimelate decarboxylase</fullName>
        <ecNumber evidence="4">4.1.1.20</ecNumber>
    </submittedName>
</protein>
<keyword evidence="2" id="KW-0663">Pyridoxal phosphate</keyword>
<dbReference type="Gene3D" id="2.40.37.10">
    <property type="entry name" value="Lyase, Ornithine Decarboxylase, Chain A, domain 1"/>
    <property type="match status" value="1"/>
</dbReference>
<keyword evidence="5" id="KW-1185">Reference proteome</keyword>
<dbReference type="GO" id="GO:0008836">
    <property type="term" value="F:diaminopimelate decarboxylase activity"/>
    <property type="evidence" value="ECO:0007669"/>
    <property type="project" value="UniProtKB-EC"/>
</dbReference>
<organism evidence="4 5">
    <name type="scientific">Desulfosalsimonas propionicica</name>
    <dbReference type="NCBI Taxonomy" id="332175"/>
    <lineage>
        <taxon>Bacteria</taxon>
        <taxon>Pseudomonadati</taxon>
        <taxon>Thermodesulfobacteriota</taxon>
        <taxon>Desulfobacteria</taxon>
        <taxon>Desulfobacterales</taxon>
        <taxon>Desulfosalsimonadaceae</taxon>
        <taxon>Desulfosalsimonas</taxon>
    </lineage>
</organism>